<feature type="domain" description="DUF4296" evidence="2">
    <location>
        <begin position="27"/>
        <end position="106"/>
    </location>
</feature>
<comment type="caution">
    <text evidence="3">The sequence shown here is derived from an EMBL/GenBank/DDBJ whole genome shotgun (WGS) entry which is preliminary data.</text>
</comment>
<dbReference type="PROSITE" id="PS51257">
    <property type="entry name" value="PROKAR_LIPOPROTEIN"/>
    <property type="match status" value="1"/>
</dbReference>
<gene>
    <name evidence="3" type="ORF">OOZ35_09195</name>
</gene>
<organism evidence="3 4">
    <name type="scientific">Mesoflavibacter profundi</name>
    <dbReference type="NCBI Taxonomy" id="2708110"/>
    <lineage>
        <taxon>Bacteria</taxon>
        <taxon>Pseudomonadati</taxon>
        <taxon>Bacteroidota</taxon>
        <taxon>Flavobacteriia</taxon>
        <taxon>Flavobacteriales</taxon>
        <taxon>Flavobacteriaceae</taxon>
        <taxon>Mesoflavibacter</taxon>
    </lineage>
</organism>
<proteinExistence type="predicted"/>
<evidence type="ECO:0000259" key="2">
    <source>
        <dbReference type="Pfam" id="PF14129"/>
    </source>
</evidence>
<feature type="compositionally biased region" description="Basic residues" evidence="1">
    <location>
        <begin position="123"/>
        <end position="132"/>
    </location>
</feature>
<evidence type="ECO:0000313" key="4">
    <source>
        <dbReference type="Proteomes" id="UP001149142"/>
    </source>
</evidence>
<protein>
    <submittedName>
        <fullName evidence="3">DUF4296 domain-containing protein</fullName>
    </submittedName>
</protein>
<feature type="compositionally biased region" description="Basic and acidic residues" evidence="1">
    <location>
        <begin position="133"/>
        <end position="143"/>
    </location>
</feature>
<feature type="compositionally biased region" description="Basic and acidic residues" evidence="1">
    <location>
        <begin position="113"/>
        <end position="122"/>
    </location>
</feature>
<name>A0ABT4S0R1_9FLAO</name>
<evidence type="ECO:0000313" key="3">
    <source>
        <dbReference type="EMBL" id="MDA0177663.1"/>
    </source>
</evidence>
<sequence>MKIKLVVFCLLSLILLGCYGIEKPKKPDNLIPEDKMVDVLVEIAIVSAGKGINKRTLENKGITPVAFIYKKHNIDSLQFVNSNNYYAYDIETFDNIYSKVKDSLTLLRDKYKEQQKKEDKQKAKNKGKQNNKTSKEKRPRFIKDSSLITKKKITSKL</sequence>
<keyword evidence="4" id="KW-1185">Reference proteome</keyword>
<dbReference type="Pfam" id="PF14129">
    <property type="entry name" value="DUF4296"/>
    <property type="match status" value="1"/>
</dbReference>
<feature type="region of interest" description="Disordered" evidence="1">
    <location>
        <begin position="113"/>
        <end position="157"/>
    </location>
</feature>
<dbReference type="InterPro" id="IPR025381">
    <property type="entry name" value="DUF4296"/>
</dbReference>
<dbReference type="RefSeq" id="WP_106686771.1">
    <property type="nucleotide sequence ID" value="NZ_CAXQEU010000132.1"/>
</dbReference>
<evidence type="ECO:0000256" key="1">
    <source>
        <dbReference type="SAM" id="MobiDB-lite"/>
    </source>
</evidence>
<dbReference type="EMBL" id="JAPFGC010000002">
    <property type="protein sequence ID" value="MDA0177663.1"/>
    <property type="molecule type" value="Genomic_DNA"/>
</dbReference>
<reference evidence="3" key="1">
    <citation type="submission" date="2022-11" db="EMBL/GenBank/DDBJ databases">
        <title>Refractory cell wall polysaccharides provide important carbon source for microbial heterotrophs in the hadal ocean.</title>
        <authorList>
            <person name="Zhu X."/>
        </authorList>
    </citation>
    <scope>NUCLEOTIDE SEQUENCE</scope>
    <source>
        <strain evidence="3">MTRN7</strain>
    </source>
</reference>
<accession>A0ABT4S0R1</accession>
<dbReference type="Proteomes" id="UP001149142">
    <property type="component" value="Unassembled WGS sequence"/>
</dbReference>